<accession>A0ABP9QMV6</accession>
<keyword evidence="1" id="KW-0378">Hydrolase</keyword>
<dbReference type="InterPro" id="IPR052354">
    <property type="entry name" value="Cell_Wall_Dynamics_Protein"/>
</dbReference>
<dbReference type="SUPFAM" id="SSF53955">
    <property type="entry name" value="Lysozyme-like"/>
    <property type="match status" value="1"/>
</dbReference>
<dbReference type="PANTHER" id="PTHR34408">
    <property type="entry name" value="FAMILY PROTEIN, PUTATIVE-RELATED"/>
    <property type="match status" value="1"/>
</dbReference>
<dbReference type="GO" id="GO:0016787">
    <property type="term" value="F:hydrolase activity"/>
    <property type="evidence" value="ECO:0007669"/>
    <property type="project" value="UniProtKB-KW"/>
</dbReference>
<dbReference type="EMBL" id="BAABLD010000008">
    <property type="protein sequence ID" value="GAA5164521.1"/>
    <property type="molecule type" value="Genomic_DNA"/>
</dbReference>
<name>A0ABP9QMV6_9RHOO</name>
<gene>
    <name evidence="1" type="ORF">GCM10025770_18620</name>
</gene>
<reference evidence="2" key="1">
    <citation type="journal article" date="2019" name="Int. J. Syst. Evol. Microbiol.">
        <title>The Global Catalogue of Microorganisms (GCM) 10K type strain sequencing project: providing services to taxonomists for standard genome sequencing and annotation.</title>
        <authorList>
            <consortium name="The Broad Institute Genomics Platform"/>
            <consortium name="The Broad Institute Genome Sequencing Center for Infectious Disease"/>
            <person name="Wu L."/>
            <person name="Ma J."/>
        </authorList>
    </citation>
    <scope>NUCLEOTIDE SEQUENCE [LARGE SCALE GENOMIC DNA]</scope>
    <source>
        <strain evidence="2">JCM 18715</strain>
    </source>
</reference>
<dbReference type="PANTHER" id="PTHR34408:SF1">
    <property type="entry name" value="GLYCOSYL HYDROLASE FAMILY 19 DOMAIN-CONTAINING PROTEIN HI_1415"/>
    <property type="match status" value="1"/>
</dbReference>
<comment type="caution">
    <text evidence="1">The sequence shown here is derived from an EMBL/GenBank/DDBJ whole genome shotgun (WGS) entry which is preliminary data.</text>
</comment>
<evidence type="ECO:0000313" key="1">
    <source>
        <dbReference type="EMBL" id="GAA5164521.1"/>
    </source>
</evidence>
<evidence type="ECO:0000313" key="2">
    <source>
        <dbReference type="Proteomes" id="UP001500547"/>
    </source>
</evidence>
<protein>
    <submittedName>
        <fullName evidence="1">Glycoside hydrolase family 19 protein</fullName>
    </submittedName>
</protein>
<dbReference type="InterPro" id="IPR023346">
    <property type="entry name" value="Lysozyme-like_dom_sf"/>
</dbReference>
<sequence length="214" mass="23387">MAVTLPLAALAPLAPSIRSSYREAFTNGQVWLDRCGISETPLRLAHFLAQIMHESGGLTGQFESLNYSAARLPIVWPKRFKPTGPLDPAAYAHNEQKLANEVYGGRMGNTGTNDGFTYRGRGIIQLTGKDGYRNVTQLLRKHDPAAPDLVAKPDEVISAQWSLAVATLIWQSKGCNEKADEDNIIKVTIAINGGKVGLADRTEWLARTKAVFKI</sequence>
<keyword evidence="2" id="KW-1185">Reference proteome</keyword>
<organism evidence="1 2">
    <name type="scientific">Viridibacterium curvum</name>
    <dbReference type="NCBI Taxonomy" id="1101404"/>
    <lineage>
        <taxon>Bacteria</taxon>
        <taxon>Pseudomonadati</taxon>
        <taxon>Pseudomonadota</taxon>
        <taxon>Betaproteobacteria</taxon>
        <taxon>Rhodocyclales</taxon>
        <taxon>Rhodocyclaceae</taxon>
        <taxon>Viridibacterium</taxon>
    </lineage>
</organism>
<dbReference type="RefSeq" id="WP_345532641.1">
    <property type="nucleotide sequence ID" value="NZ_BAABLD010000008.1"/>
</dbReference>
<dbReference type="Gene3D" id="1.10.530.10">
    <property type="match status" value="1"/>
</dbReference>
<proteinExistence type="predicted"/>
<dbReference type="Proteomes" id="UP001500547">
    <property type="component" value="Unassembled WGS sequence"/>
</dbReference>